<feature type="transmembrane region" description="Helical" evidence="5">
    <location>
        <begin position="89"/>
        <end position="117"/>
    </location>
</feature>
<dbReference type="Pfam" id="PF07690">
    <property type="entry name" value="MFS_1"/>
    <property type="match status" value="1"/>
</dbReference>
<dbReference type="Gene3D" id="1.20.1250.20">
    <property type="entry name" value="MFS general substrate transporter like domains"/>
    <property type="match status" value="1"/>
</dbReference>
<evidence type="ECO:0000256" key="4">
    <source>
        <dbReference type="ARBA" id="ARBA00023136"/>
    </source>
</evidence>
<feature type="domain" description="Major facilitator superfamily (MFS) profile" evidence="6">
    <location>
        <begin position="20"/>
        <end position="125"/>
    </location>
</feature>
<dbReference type="PROSITE" id="PS50850">
    <property type="entry name" value="MFS"/>
    <property type="match status" value="1"/>
</dbReference>
<dbReference type="RefSeq" id="WP_378966211.1">
    <property type="nucleotide sequence ID" value="NZ_JBHTBJ010000005.1"/>
</dbReference>
<dbReference type="EMBL" id="JBHTBJ010000005">
    <property type="protein sequence ID" value="MFC7274376.1"/>
    <property type="molecule type" value="Genomic_DNA"/>
</dbReference>
<keyword evidence="2 5" id="KW-0812">Transmembrane</keyword>
<evidence type="ECO:0000256" key="2">
    <source>
        <dbReference type="ARBA" id="ARBA00022692"/>
    </source>
</evidence>
<proteinExistence type="predicted"/>
<accession>A0ABW2HRH2</accession>
<comment type="caution">
    <text evidence="7">The sequence shown here is derived from an EMBL/GenBank/DDBJ whole genome shotgun (WGS) entry which is preliminary data.</text>
</comment>
<dbReference type="InterPro" id="IPR020846">
    <property type="entry name" value="MFS_dom"/>
</dbReference>
<evidence type="ECO:0000256" key="1">
    <source>
        <dbReference type="ARBA" id="ARBA00004651"/>
    </source>
</evidence>
<evidence type="ECO:0000313" key="8">
    <source>
        <dbReference type="Proteomes" id="UP001596548"/>
    </source>
</evidence>
<evidence type="ECO:0000259" key="6">
    <source>
        <dbReference type="PROSITE" id="PS50850"/>
    </source>
</evidence>
<keyword evidence="3 5" id="KW-1133">Transmembrane helix</keyword>
<gene>
    <name evidence="7" type="ORF">ACFQS1_10330</name>
</gene>
<protein>
    <submittedName>
        <fullName evidence="7">MFS transporter</fullName>
    </submittedName>
</protein>
<name>A0ABW2HRH2_9ACTN</name>
<comment type="subcellular location">
    <subcellularLocation>
        <location evidence="1">Cell membrane</location>
        <topology evidence="1">Multi-pass membrane protein</topology>
    </subcellularLocation>
</comment>
<evidence type="ECO:0000256" key="5">
    <source>
        <dbReference type="SAM" id="Phobius"/>
    </source>
</evidence>
<dbReference type="InterPro" id="IPR036259">
    <property type="entry name" value="MFS_trans_sf"/>
</dbReference>
<dbReference type="SUPFAM" id="SSF103473">
    <property type="entry name" value="MFS general substrate transporter"/>
    <property type="match status" value="1"/>
</dbReference>
<evidence type="ECO:0000256" key="3">
    <source>
        <dbReference type="ARBA" id="ARBA00022989"/>
    </source>
</evidence>
<keyword evidence="4 5" id="KW-0472">Membrane</keyword>
<reference evidence="8" key="1">
    <citation type="journal article" date="2019" name="Int. J. Syst. Evol. Microbiol.">
        <title>The Global Catalogue of Microorganisms (GCM) 10K type strain sequencing project: providing services to taxonomists for standard genome sequencing and annotation.</title>
        <authorList>
            <consortium name="The Broad Institute Genomics Platform"/>
            <consortium name="The Broad Institute Genome Sequencing Center for Infectious Disease"/>
            <person name="Wu L."/>
            <person name="Ma J."/>
        </authorList>
    </citation>
    <scope>NUCLEOTIDE SEQUENCE [LARGE SCALE GENOMIC DNA]</scope>
    <source>
        <strain evidence="8">XZYJT-10</strain>
    </source>
</reference>
<feature type="transmembrane region" description="Helical" evidence="5">
    <location>
        <begin position="55"/>
        <end position="77"/>
    </location>
</feature>
<keyword evidence="8" id="KW-1185">Reference proteome</keyword>
<dbReference type="Proteomes" id="UP001596548">
    <property type="component" value="Unassembled WGS sequence"/>
</dbReference>
<organism evidence="7 8">
    <name type="scientific">Paractinoplanes rhizophilus</name>
    <dbReference type="NCBI Taxonomy" id="1416877"/>
    <lineage>
        <taxon>Bacteria</taxon>
        <taxon>Bacillati</taxon>
        <taxon>Actinomycetota</taxon>
        <taxon>Actinomycetes</taxon>
        <taxon>Micromonosporales</taxon>
        <taxon>Micromonosporaceae</taxon>
        <taxon>Paractinoplanes</taxon>
    </lineage>
</organism>
<dbReference type="InterPro" id="IPR011701">
    <property type="entry name" value="MFS"/>
</dbReference>
<evidence type="ECO:0000313" key="7">
    <source>
        <dbReference type="EMBL" id="MFC7274376.1"/>
    </source>
</evidence>
<feature type="transmembrane region" description="Helical" evidence="5">
    <location>
        <begin position="20"/>
        <end position="43"/>
    </location>
</feature>
<sequence>MARTLDNASTSVNVTRPGNAAVGALTTTAAVAFPVFLVGGLAVQISDDLRFSPAGLGLAVSAYFGASALASLPAGWLVERYGAARISRYGIALSAVSMIGIAVAADALWSLVAILALGAGQARYR</sequence>